<dbReference type="SUPFAM" id="SSF88946">
    <property type="entry name" value="Sigma2 domain of RNA polymerase sigma factors"/>
    <property type="match status" value="1"/>
</dbReference>
<evidence type="ECO:0000259" key="6">
    <source>
        <dbReference type="Pfam" id="PF04542"/>
    </source>
</evidence>
<proteinExistence type="inferred from homology"/>
<evidence type="ECO:0000313" key="9">
    <source>
        <dbReference type="Proteomes" id="UP000824192"/>
    </source>
</evidence>
<evidence type="ECO:0000259" key="7">
    <source>
        <dbReference type="Pfam" id="PF08281"/>
    </source>
</evidence>
<comment type="similarity">
    <text evidence="1">Belongs to the sigma-70 factor family. ECF subfamily.</text>
</comment>
<dbReference type="Proteomes" id="UP000824192">
    <property type="component" value="Unassembled WGS sequence"/>
</dbReference>
<evidence type="ECO:0000256" key="2">
    <source>
        <dbReference type="ARBA" id="ARBA00023015"/>
    </source>
</evidence>
<dbReference type="Pfam" id="PF08281">
    <property type="entry name" value="Sigma70_r4_2"/>
    <property type="match status" value="1"/>
</dbReference>
<dbReference type="AlphaFoldDB" id="A0A9D1RTW1"/>
<dbReference type="InterPro" id="IPR039425">
    <property type="entry name" value="RNA_pol_sigma-70-like"/>
</dbReference>
<dbReference type="Gene3D" id="1.10.10.10">
    <property type="entry name" value="Winged helix-like DNA-binding domain superfamily/Winged helix DNA-binding domain"/>
    <property type="match status" value="1"/>
</dbReference>
<evidence type="ECO:0000256" key="1">
    <source>
        <dbReference type="ARBA" id="ARBA00010641"/>
    </source>
</evidence>
<keyword evidence="5" id="KW-0804">Transcription</keyword>
<dbReference type="Pfam" id="PF04542">
    <property type="entry name" value="Sigma70_r2"/>
    <property type="match status" value="1"/>
</dbReference>
<dbReference type="InterPro" id="IPR007627">
    <property type="entry name" value="RNA_pol_sigma70_r2"/>
</dbReference>
<evidence type="ECO:0000256" key="5">
    <source>
        <dbReference type="ARBA" id="ARBA00023163"/>
    </source>
</evidence>
<reference evidence="8" key="1">
    <citation type="journal article" date="2021" name="PeerJ">
        <title>Extensive microbial diversity within the chicken gut microbiome revealed by metagenomics and culture.</title>
        <authorList>
            <person name="Gilroy R."/>
            <person name="Ravi A."/>
            <person name="Getino M."/>
            <person name="Pursley I."/>
            <person name="Horton D.L."/>
            <person name="Alikhan N.F."/>
            <person name="Baker D."/>
            <person name="Gharbi K."/>
            <person name="Hall N."/>
            <person name="Watson M."/>
            <person name="Adriaenssens E.M."/>
            <person name="Foster-Nyarko E."/>
            <person name="Jarju S."/>
            <person name="Secka A."/>
            <person name="Antonio M."/>
            <person name="Oren A."/>
            <person name="Chaudhuri R.R."/>
            <person name="La Ragione R."/>
            <person name="Hildebrand F."/>
            <person name="Pallen M.J."/>
        </authorList>
    </citation>
    <scope>NUCLEOTIDE SEQUENCE</scope>
    <source>
        <strain evidence="8">ChiGjej6B6-1540</strain>
    </source>
</reference>
<gene>
    <name evidence="8" type="ORF">H9868_02905</name>
</gene>
<dbReference type="InterPro" id="IPR036388">
    <property type="entry name" value="WH-like_DNA-bd_sf"/>
</dbReference>
<dbReference type="PANTHER" id="PTHR43133:SF8">
    <property type="entry name" value="RNA POLYMERASE SIGMA FACTOR HI_1459-RELATED"/>
    <property type="match status" value="1"/>
</dbReference>
<dbReference type="GO" id="GO:0016987">
    <property type="term" value="F:sigma factor activity"/>
    <property type="evidence" value="ECO:0007669"/>
    <property type="project" value="UniProtKB-KW"/>
</dbReference>
<dbReference type="EMBL" id="DXGA01000064">
    <property type="protein sequence ID" value="HIW93470.1"/>
    <property type="molecule type" value="Genomic_DNA"/>
</dbReference>
<dbReference type="GO" id="GO:0003677">
    <property type="term" value="F:DNA binding"/>
    <property type="evidence" value="ECO:0007669"/>
    <property type="project" value="UniProtKB-KW"/>
</dbReference>
<comment type="caution">
    <text evidence="8">The sequence shown here is derived from an EMBL/GenBank/DDBJ whole genome shotgun (WGS) entry which is preliminary data.</text>
</comment>
<dbReference type="CDD" id="cd06171">
    <property type="entry name" value="Sigma70_r4"/>
    <property type="match status" value="1"/>
</dbReference>
<evidence type="ECO:0000256" key="4">
    <source>
        <dbReference type="ARBA" id="ARBA00023125"/>
    </source>
</evidence>
<name>A0A9D1RTW1_9FIRM</name>
<reference evidence="8" key="2">
    <citation type="submission" date="2021-04" db="EMBL/GenBank/DDBJ databases">
        <authorList>
            <person name="Gilroy R."/>
        </authorList>
    </citation>
    <scope>NUCLEOTIDE SEQUENCE</scope>
    <source>
        <strain evidence="8">ChiGjej6B6-1540</strain>
    </source>
</reference>
<keyword evidence="2" id="KW-0805">Transcription regulation</keyword>
<evidence type="ECO:0000313" key="8">
    <source>
        <dbReference type="EMBL" id="HIW93470.1"/>
    </source>
</evidence>
<dbReference type="InterPro" id="IPR014284">
    <property type="entry name" value="RNA_pol_sigma-70_dom"/>
</dbReference>
<accession>A0A9D1RTW1</accession>
<dbReference type="InterPro" id="IPR013324">
    <property type="entry name" value="RNA_pol_sigma_r3/r4-like"/>
</dbReference>
<keyword evidence="4" id="KW-0238">DNA-binding</keyword>
<organism evidence="8 9">
    <name type="scientific">Candidatus Flavonifractor merdipullorum</name>
    <dbReference type="NCBI Taxonomy" id="2838590"/>
    <lineage>
        <taxon>Bacteria</taxon>
        <taxon>Bacillati</taxon>
        <taxon>Bacillota</taxon>
        <taxon>Clostridia</taxon>
        <taxon>Eubacteriales</taxon>
        <taxon>Oscillospiraceae</taxon>
        <taxon>Flavonifractor</taxon>
    </lineage>
</organism>
<dbReference type="NCBIfam" id="TIGR02937">
    <property type="entry name" value="sigma70-ECF"/>
    <property type="match status" value="1"/>
</dbReference>
<dbReference type="Gene3D" id="1.10.1740.10">
    <property type="match status" value="1"/>
</dbReference>
<dbReference type="InterPro" id="IPR013249">
    <property type="entry name" value="RNA_pol_sigma70_r4_t2"/>
</dbReference>
<dbReference type="GO" id="GO:0006352">
    <property type="term" value="P:DNA-templated transcription initiation"/>
    <property type="evidence" value="ECO:0007669"/>
    <property type="project" value="InterPro"/>
</dbReference>
<feature type="domain" description="RNA polymerase sigma factor 70 region 4 type 2" evidence="7">
    <location>
        <begin position="89"/>
        <end position="138"/>
    </location>
</feature>
<evidence type="ECO:0000256" key="3">
    <source>
        <dbReference type="ARBA" id="ARBA00023082"/>
    </source>
</evidence>
<dbReference type="PANTHER" id="PTHR43133">
    <property type="entry name" value="RNA POLYMERASE ECF-TYPE SIGMA FACTO"/>
    <property type="match status" value="1"/>
</dbReference>
<sequence>MDRYGQSVLRLSYAYLHNMSDAEEILQDTLVQFLKTSPVFDSQDHEKAWLLRVASNLCKNRLIYDRRRRADPLSETLAQEDRPDLSFVWEAVKALPVHQREVVHLFYHEGFATAEIARIVGRKESTVRSDLRRARLRLKEILKEGYVL</sequence>
<keyword evidence="3" id="KW-0731">Sigma factor</keyword>
<dbReference type="InterPro" id="IPR013325">
    <property type="entry name" value="RNA_pol_sigma_r2"/>
</dbReference>
<protein>
    <submittedName>
        <fullName evidence="8">Sigma-70 family RNA polymerase sigma factor</fullName>
    </submittedName>
</protein>
<feature type="domain" description="RNA polymerase sigma-70 region 2" evidence="6">
    <location>
        <begin position="2"/>
        <end position="63"/>
    </location>
</feature>
<dbReference type="SUPFAM" id="SSF88659">
    <property type="entry name" value="Sigma3 and sigma4 domains of RNA polymerase sigma factors"/>
    <property type="match status" value="1"/>
</dbReference>